<dbReference type="PANTHER" id="PTHR46532">
    <property type="entry name" value="MALE FERTILITY FACTOR KL5"/>
    <property type="match status" value="1"/>
</dbReference>
<evidence type="ECO:0000313" key="4">
    <source>
        <dbReference type="EMBL" id="KAA6402735.1"/>
    </source>
</evidence>
<dbReference type="GO" id="GO:0051959">
    <property type="term" value="F:dynein light intermediate chain binding"/>
    <property type="evidence" value="ECO:0007669"/>
    <property type="project" value="InterPro"/>
</dbReference>
<dbReference type="Pfam" id="PF08385">
    <property type="entry name" value="DHC_N1"/>
    <property type="match status" value="1"/>
</dbReference>
<evidence type="ECO:0000256" key="2">
    <source>
        <dbReference type="SAM" id="MobiDB-lite"/>
    </source>
</evidence>
<dbReference type="InterPro" id="IPR026983">
    <property type="entry name" value="DHC"/>
</dbReference>
<feature type="domain" description="Dynein heavy chain tail" evidence="3">
    <location>
        <begin position="403"/>
        <end position="501"/>
    </location>
</feature>
<feature type="compositionally biased region" description="Basic and acidic residues" evidence="2">
    <location>
        <begin position="389"/>
        <end position="399"/>
    </location>
</feature>
<name>A0A5J4X803_9EUKA</name>
<comment type="caution">
    <text evidence="4">The sequence shown here is derived from an EMBL/GenBank/DDBJ whole genome shotgun (WGS) entry which is preliminary data.</text>
</comment>
<reference evidence="4 5" key="1">
    <citation type="submission" date="2019-03" db="EMBL/GenBank/DDBJ databases">
        <title>Single cell metagenomics reveals metabolic interactions within the superorganism composed of flagellate Streblomastix strix and complex community of Bacteroidetes bacteria on its surface.</title>
        <authorList>
            <person name="Treitli S.C."/>
            <person name="Kolisko M."/>
            <person name="Husnik F."/>
            <person name="Keeling P."/>
            <person name="Hampl V."/>
        </authorList>
    </citation>
    <scope>NUCLEOTIDE SEQUENCE [LARGE SCALE GENOMIC DNA]</scope>
    <source>
        <strain evidence="4">ST1C</strain>
    </source>
</reference>
<dbReference type="GO" id="GO:0007018">
    <property type="term" value="P:microtubule-based movement"/>
    <property type="evidence" value="ECO:0007669"/>
    <property type="project" value="InterPro"/>
</dbReference>
<feature type="region of interest" description="Disordered" evidence="2">
    <location>
        <begin position="895"/>
        <end position="914"/>
    </location>
</feature>
<dbReference type="GO" id="GO:0045505">
    <property type="term" value="F:dynein intermediate chain binding"/>
    <property type="evidence" value="ECO:0007669"/>
    <property type="project" value="InterPro"/>
</dbReference>
<protein>
    <submittedName>
        <fullName evidence="4">Putative Cytoplasmic dynein 2 heavy chain 1</fullName>
    </submittedName>
</protein>
<feature type="region of interest" description="Disordered" evidence="2">
    <location>
        <begin position="379"/>
        <end position="399"/>
    </location>
</feature>
<gene>
    <name evidence="4" type="ORF">EZS28_001744</name>
</gene>
<organism evidence="4 5">
    <name type="scientific">Streblomastix strix</name>
    <dbReference type="NCBI Taxonomy" id="222440"/>
    <lineage>
        <taxon>Eukaryota</taxon>
        <taxon>Metamonada</taxon>
        <taxon>Preaxostyla</taxon>
        <taxon>Oxymonadida</taxon>
        <taxon>Streblomastigidae</taxon>
        <taxon>Streblomastix</taxon>
    </lineage>
</organism>
<feature type="region of interest" description="Disordered" evidence="2">
    <location>
        <begin position="320"/>
        <end position="345"/>
    </location>
</feature>
<dbReference type="GO" id="GO:0005858">
    <property type="term" value="C:axonemal dynein complex"/>
    <property type="evidence" value="ECO:0007669"/>
    <property type="project" value="TreeGrafter"/>
</dbReference>
<keyword evidence="1" id="KW-0175">Coiled coil</keyword>
<accession>A0A5J4X803</accession>
<proteinExistence type="predicted"/>
<dbReference type="OrthoDB" id="10252139at2759"/>
<dbReference type="InterPro" id="IPR013594">
    <property type="entry name" value="Dynein_heavy_tail"/>
</dbReference>
<evidence type="ECO:0000259" key="3">
    <source>
        <dbReference type="Pfam" id="PF08385"/>
    </source>
</evidence>
<dbReference type="PANTHER" id="PTHR46532:SF15">
    <property type="entry name" value="CYTOPLASMIC DYNEIN 2 HEAVY CHAIN 1"/>
    <property type="match status" value="1"/>
</dbReference>
<feature type="region of interest" description="Disordered" evidence="2">
    <location>
        <begin position="716"/>
        <end position="750"/>
    </location>
</feature>
<dbReference type="AlphaFoldDB" id="A0A5J4X803"/>
<evidence type="ECO:0000313" key="5">
    <source>
        <dbReference type="Proteomes" id="UP000324800"/>
    </source>
</evidence>
<dbReference type="EMBL" id="SNRW01000194">
    <property type="protein sequence ID" value="KAA6402735.1"/>
    <property type="molecule type" value="Genomic_DNA"/>
</dbReference>
<evidence type="ECO:0000256" key="1">
    <source>
        <dbReference type="SAM" id="Coils"/>
    </source>
</evidence>
<dbReference type="Proteomes" id="UP000324800">
    <property type="component" value="Unassembled WGS sequence"/>
</dbReference>
<feature type="compositionally biased region" description="Basic and acidic residues" evidence="2">
    <location>
        <begin position="723"/>
        <end position="750"/>
    </location>
</feature>
<sequence length="1046" mass="120387">MELGGTSSASQQVEKILDGISKATNAAKSFEEITPDFIMKIFDLLEEHCSASGRGDKKRILEAYLTRCSTIFLSAARGYLRSGSSSYAEASAALSGPGGRALRGFGQFDLLHSDYDYVRDTCELTAASVGNWLSKSRQQTELWTHAQGFWTGKPFESTECKVLLLRIEEIIELRATLHQLVLLLRDNTQLNDGIQDNEIPPELISIFDTLFIPFEDIDILNIDKENEENWLVAKSQYNQRLEPIELLVAQKLRFILGSRVNQKVQQTLREMQGYQFLLTRPSILSLLGGEREMVLKEITEEVDVIKQEFSTLSSTSPFEIMNEKSVQTKKRKGKDQDDEEQLTSHPLLSKNVPLTVHHVMKGIQEIQLRIGGEKVIEGQQDGSYSSQRNEQKGIKDQIKKSGQEGALKGRLLVIDEDTGMVRVEYNERYVSLLREIRHFSALGVEIPMEVKKIAATAAAVYRHAVQLKQIATFYNSIHTQVIPSQRAMLKDVVETFDEIVTNPFITTTTQSDKGNKGIRMGMREEKKEITWKHEADIEVYMVRLKAAADAVQILDRVRRLLKVPLQAQFTIWRSEIKEIESIIDRLQQRGLDTEYWRLHWHHQIYKVFRFQFILGLETLIENLAERRVEMVFDGQRAKLKPGIPEIRHSLYREVKRYMQTKITVGDMVDMSLAFDEITNQCSVEVGKIYMALERIVFKLELVQQKYENFVPPASQKVQNMTEQQEKNEKGDQLNILEKDEKSSQTSKEREQQLLINQYKQSNDWENALREAEKQGIVGKQLPNEEKVECFTVSLNPLRSAAEDEGTKLIKQILYALRSSLRIDSQSIIDMNNDIDNKIKQNDPKTLTEIQQSMELCTDLEKQIESKKQILSNATKKAEILQQHLKSNGIELIEDNKGIKSEDSDDKDKSKDETQNKELQVAFKAFERSKLIIVNKQKRNVQQRTILKNNVEQQRKQQKNKIDQFLNEWINSKVNLDLREDSSIQAARVICDRFQKRAQQLEQEQQQVVSECKAAGVAPPEGGDDLMMREYIMHHSDQEYIEIYICE</sequence>
<feature type="coiled-coil region" evidence="1">
    <location>
        <begin position="947"/>
        <end position="1010"/>
    </location>
</feature>